<reference evidence="1" key="1">
    <citation type="submission" date="2023-06" db="EMBL/GenBank/DDBJ databases">
        <authorList>
            <person name="Kurt Z."/>
        </authorList>
    </citation>
    <scope>NUCLEOTIDE SEQUENCE</scope>
</reference>
<evidence type="ECO:0000313" key="3">
    <source>
        <dbReference type="Proteomes" id="UP001642409"/>
    </source>
</evidence>
<protein>
    <submittedName>
        <fullName evidence="1">Uncharacterized protein</fullName>
    </submittedName>
</protein>
<dbReference type="EMBL" id="CAXDID020000169">
    <property type="protein sequence ID" value="CAL6046832.1"/>
    <property type="molecule type" value="Genomic_DNA"/>
</dbReference>
<reference evidence="2 3" key="2">
    <citation type="submission" date="2024-07" db="EMBL/GenBank/DDBJ databases">
        <authorList>
            <person name="Akdeniz Z."/>
        </authorList>
    </citation>
    <scope>NUCLEOTIDE SEQUENCE [LARGE SCALE GENOMIC DNA]</scope>
</reference>
<accession>A0AA86P886</accession>
<evidence type="ECO:0000313" key="2">
    <source>
        <dbReference type="EMBL" id="CAL6046832.1"/>
    </source>
</evidence>
<dbReference type="EMBL" id="CATOUU010000554">
    <property type="protein sequence ID" value="CAI9933967.1"/>
    <property type="molecule type" value="Genomic_DNA"/>
</dbReference>
<comment type="caution">
    <text evidence="1">The sequence shown here is derived from an EMBL/GenBank/DDBJ whole genome shotgun (WGS) entry which is preliminary data.</text>
</comment>
<dbReference type="Proteomes" id="UP001642409">
    <property type="component" value="Unassembled WGS sequence"/>
</dbReference>
<organism evidence="1">
    <name type="scientific">Hexamita inflata</name>
    <dbReference type="NCBI Taxonomy" id="28002"/>
    <lineage>
        <taxon>Eukaryota</taxon>
        <taxon>Metamonada</taxon>
        <taxon>Diplomonadida</taxon>
        <taxon>Hexamitidae</taxon>
        <taxon>Hexamitinae</taxon>
        <taxon>Hexamita</taxon>
    </lineage>
</organism>
<proteinExistence type="predicted"/>
<keyword evidence="3" id="KW-1185">Reference proteome</keyword>
<name>A0AA86P886_9EUKA</name>
<sequence>MNQRQSDQKLLEVTLHSDSAQALGDMFKLLNKLQDNLKTLNMLISPQDTQYMLFSAQNENSESCVQFCFDSPFSQVQIEDERIQDTVFLQLAIDVVPRILYILTQEHELPLKLTLQRRGAMHQLVFRRYMSLKQNRSQYSQLSIEYPLSGFRISPTLQVISKSFQIPDLKDLQSINTQFKSISELQLFTFQHQNYQQIIGLLQESDYMSFQISSVSDPQLKLRLNSKLGSLQNQLISEKQFAGQTSRIWLTLQNGVVYYDVRGELVQASTSAPKLVSKLNKIKFASASVSLRMDPYVEFFVQSDPRPFVSSILIVDSSFVEENLKSNEANAFSLQKVAFCIQKTFRNKCYGRMKTFGVKNSFCFDADGVDFGKGGIISQEPGSMLNMTQSPPNQIPMQNNYQPVQQVQQHQQQYQQQNQQQNNYQNNQYQYPCISQNNQQYPFPTPINQIQQQQFSPLQYNNNNIEFQPYDMNKQNFKFQVNAQRQQVFNLRRNNEVNLTNSQPNKGFELALSDLQQSNTRGIINDLPMSVENITERGMEGLESSIQDDRDILSILNDDEDDLND</sequence>
<gene>
    <name evidence="1" type="ORF">HINF_LOCUS21612</name>
    <name evidence="2" type="ORF">HINF_LOCUS41916</name>
</gene>
<evidence type="ECO:0000313" key="1">
    <source>
        <dbReference type="EMBL" id="CAI9933967.1"/>
    </source>
</evidence>
<dbReference type="AlphaFoldDB" id="A0AA86P886"/>